<proteinExistence type="predicted"/>
<dbReference type="AlphaFoldDB" id="A0AAN8FDZ9"/>
<dbReference type="EMBL" id="WIXE01010329">
    <property type="protein sequence ID" value="KAK5977655.1"/>
    <property type="molecule type" value="Genomic_DNA"/>
</dbReference>
<evidence type="ECO:0000313" key="2">
    <source>
        <dbReference type="Proteomes" id="UP001331761"/>
    </source>
</evidence>
<dbReference type="Proteomes" id="UP001331761">
    <property type="component" value="Unassembled WGS sequence"/>
</dbReference>
<sequence>MMNIEGDMRLVDGRGFDKVKLDKAGFEKVRSIHYNWYLHSIKAIMGQLGKDMLPKLNASSRRKFLRCLNDIVDKRDLVSAARCLIEAKDKLESEKLYRTRPVARQGIIH</sequence>
<reference evidence="1 2" key="1">
    <citation type="submission" date="2019-10" db="EMBL/GenBank/DDBJ databases">
        <title>Assembly and Annotation for the nematode Trichostrongylus colubriformis.</title>
        <authorList>
            <person name="Martin J."/>
        </authorList>
    </citation>
    <scope>NUCLEOTIDE SEQUENCE [LARGE SCALE GENOMIC DNA]</scope>
    <source>
        <strain evidence="1">G859</strain>
        <tissue evidence="1">Whole worm</tissue>
    </source>
</reference>
<evidence type="ECO:0000313" key="1">
    <source>
        <dbReference type="EMBL" id="KAK5977655.1"/>
    </source>
</evidence>
<organism evidence="1 2">
    <name type="scientific">Trichostrongylus colubriformis</name>
    <name type="common">Black scour worm</name>
    <dbReference type="NCBI Taxonomy" id="6319"/>
    <lineage>
        <taxon>Eukaryota</taxon>
        <taxon>Metazoa</taxon>
        <taxon>Ecdysozoa</taxon>
        <taxon>Nematoda</taxon>
        <taxon>Chromadorea</taxon>
        <taxon>Rhabditida</taxon>
        <taxon>Rhabditina</taxon>
        <taxon>Rhabditomorpha</taxon>
        <taxon>Strongyloidea</taxon>
        <taxon>Trichostrongylidae</taxon>
        <taxon>Trichostrongylus</taxon>
    </lineage>
</organism>
<protein>
    <submittedName>
        <fullName evidence="1">Uncharacterized protein</fullName>
    </submittedName>
</protein>
<gene>
    <name evidence="1" type="ORF">GCK32_021811</name>
</gene>
<accession>A0AAN8FDZ9</accession>
<name>A0AAN8FDZ9_TRICO</name>
<comment type="caution">
    <text evidence="1">The sequence shown here is derived from an EMBL/GenBank/DDBJ whole genome shotgun (WGS) entry which is preliminary data.</text>
</comment>
<keyword evidence="2" id="KW-1185">Reference proteome</keyword>